<dbReference type="Proteomes" id="UP000011705">
    <property type="component" value="Chromosome"/>
</dbReference>
<dbReference type="AlphaFoldDB" id="A0A0E2E4C0"/>
<organism evidence="2">
    <name type="scientific">Treponema denticola H-22</name>
    <dbReference type="NCBI Taxonomy" id="999432"/>
    <lineage>
        <taxon>Bacteria</taxon>
        <taxon>Pseudomonadati</taxon>
        <taxon>Spirochaetota</taxon>
        <taxon>Spirochaetia</taxon>
        <taxon>Spirochaetales</taxon>
        <taxon>Treponemataceae</taxon>
        <taxon>Treponema</taxon>
    </lineage>
</organism>
<protein>
    <submittedName>
        <fullName evidence="2">Uncharacterized protein</fullName>
    </submittedName>
</protein>
<dbReference type="HOGENOM" id="CLU_1137606_0_0_12"/>
<reference evidence="2" key="1">
    <citation type="submission" date="2012-01" db="EMBL/GenBank/DDBJ databases">
        <title>The Genome Sequence of Treponema denticola H-22.</title>
        <authorList>
            <consortium name="The Broad Institute Genome Sequencing Platform"/>
            <person name="Earl A."/>
            <person name="Ward D."/>
            <person name="Feldgarden M."/>
            <person name="Gevers D."/>
            <person name="Blanton J.M."/>
            <person name="Fenno C.J."/>
            <person name="Baranova O.V."/>
            <person name="Mathney J."/>
            <person name="Dewhirst F.E."/>
            <person name="Izard J."/>
            <person name="Young S.K."/>
            <person name="Zeng Q."/>
            <person name="Gargeya S."/>
            <person name="Fitzgerald M."/>
            <person name="Haas B."/>
            <person name="Abouelleil A."/>
            <person name="Alvarado L."/>
            <person name="Arachchi H.M."/>
            <person name="Berlin A."/>
            <person name="Chapman S.B."/>
            <person name="Gearin G."/>
            <person name="Goldberg J."/>
            <person name="Griggs A."/>
            <person name="Gujja S."/>
            <person name="Hansen M."/>
            <person name="Heiman D."/>
            <person name="Howarth C."/>
            <person name="Larimer J."/>
            <person name="Lui A."/>
            <person name="MacDonald P.J.P."/>
            <person name="McCowen C."/>
            <person name="Montmayeur A."/>
            <person name="Murphy C."/>
            <person name="Neiman D."/>
            <person name="Pearson M."/>
            <person name="Priest M."/>
            <person name="Roberts A."/>
            <person name="Saif S."/>
            <person name="Shea T."/>
            <person name="Sisk P."/>
            <person name="Stolte C."/>
            <person name="Sykes S."/>
            <person name="Wortman J."/>
            <person name="Nusbaum C."/>
            <person name="Birren B."/>
        </authorList>
    </citation>
    <scope>NUCLEOTIDE SEQUENCE [LARGE SCALE GENOMIC DNA]</scope>
    <source>
        <strain evidence="2">H-22</strain>
    </source>
</reference>
<dbReference type="RefSeq" id="WP_002684580.1">
    <property type="nucleotide sequence ID" value="NZ_CM001795.1"/>
</dbReference>
<accession>A0A0E2E4C0</accession>
<proteinExistence type="predicted"/>
<dbReference type="PATRIC" id="fig|999432.5.peg.1522"/>
<evidence type="ECO:0000313" key="2">
    <source>
        <dbReference type="EMBL" id="EMB33106.1"/>
    </source>
</evidence>
<dbReference type="EMBL" id="AGDV01000012">
    <property type="protein sequence ID" value="EMB33106.1"/>
    <property type="molecule type" value="Genomic_DNA"/>
</dbReference>
<keyword evidence="1" id="KW-1133">Transmembrane helix</keyword>
<comment type="caution">
    <text evidence="2">The sequence shown here is derived from an EMBL/GenBank/DDBJ whole genome shotgun (WGS) entry which is preliminary data.</text>
</comment>
<gene>
    <name evidence="2" type="ORF">HMPREF9726_01467</name>
</gene>
<keyword evidence="1" id="KW-0812">Transmembrane</keyword>
<sequence length="245" mass="28433">MKKISFELIKKIDFVLIFIFLILGIITWAIIMINIFNPFSGSHTVSNAVTIVEDDTKEEIREYIEFNKKLKDVFIFNLKSSKIKADGLYDDISASSLKSSLSFSGKTHNEGITNFIFIKDISYEDYKLFDSNIFIYKYKFAEEKTGKDIYCDKNIYAVVNEDTNNDKTLNSEDNIALYISDYDGKNLIKISNSVYKVRITDNNQLLFTEYDGSLLTFFLYDINLNKKTKLKSAEQEAPEKYISFY</sequence>
<keyword evidence="1" id="KW-0472">Membrane</keyword>
<evidence type="ECO:0000256" key="1">
    <source>
        <dbReference type="SAM" id="Phobius"/>
    </source>
</evidence>
<name>A0A0E2E4C0_TREDN</name>
<feature type="transmembrane region" description="Helical" evidence="1">
    <location>
        <begin position="12"/>
        <end position="36"/>
    </location>
</feature>